<reference evidence="2 3" key="1">
    <citation type="journal article" date="2021" name="MBio">
        <title>Poor Competitiveness of Bradyrhizobium in Pigeon Pea Root Colonization in Indian Soils.</title>
        <authorList>
            <person name="Chalasani D."/>
            <person name="Basu A."/>
            <person name="Pullabhotla S.V.S.R.N."/>
            <person name="Jorrin B."/>
            <person name="Neal A.L."/>
            <person name="Poole P.S."/>
            <person name="Podile A.R."/>
            <person name="Tkacz A."/>
        </authorList>
    </citation>
    <scope>NUCLEOTIDE SEQUENCE [LARGE SCALE GENOMIC DNA]</scope>
    <source>
        <strain evidence="2 3">HU56</strain>
    </source>
</reference>
<name>A0ABS7GRB0_9HYPH</name>
<evidence type="ECO:0000313" key="2">
    <source>
        <dbReference type="EMBL" id="MBW9052216.1"/>
    </source>
</evidence>
<keyword evidence="3" id="KW-1185">Reference proteome</keyword>
<dbReference type="InterPro" id="IPR045886">
    <property type="entry name" value="ThiF/MoeB/HesA"/>
</dbReference>
<keyword evidence="2" id="KW-0808">Transferase</keyword>
<dbReference type="NCBIfam" id="NF004281">
    <property type="entry name" value="PRK05690.1"/>
    <property type="match status" value="1"/>
</dbReference>
<dbReference type="InterPro" id="IPR000594">
    <property type="entry name" value="ThiF_NAD_FAD-bd"/>
</dbReference>
<protein>
    <submittedName>
        <fullName evidence="2">Molybdopterin-synthase adenylyltransferase MoeB</fullName>
    </submittedName>
</protein>
<accession>A0ABS7GRB0</accession>
<dbReference type="InterPro" id="IPR035985">
    <property type="entry name" value="Ubiquitin-activating_enz"/>
</dbReference>
<dbReference type="EMBL" id="JAEUAK010000002">
    <property type="protein sequence ID" value="MBW9052216.1"/>
    <property type="molecule type" value="Genomic_DNA"/>
</dbReference>
<dbReference type="Gene3D" id="3.40.50.720">
    <property type="entry name" value="NAD(P)-binding Rossmann-like Domain"/>
    <property type="match status" value="1"/>
</dbReference>
<proteinExistence type="predicted"/>
<dbReference type="RefSeq" id="WP_220333669.1">
    <property type="nucleotide sequence ID" value="NZ_JAEUAK010000002.1"/>
</dbReference>
<dbReference type="Proteomes" id="UP000717752">
    <property type="component" value="Unassembled WGS sequence"/>
</dbReference>
<sequence>MSDRASPDGLQRDSIAPMEPLSPDEIARYHRHILLPEIGGAGQQKLKAARVLVIGAGGLGAPILQYLAAAGVGTLGIADDDRVSLSNLQRQVIHDSGTIGEMKTESAAIAIARLNPHIKVIRFTERLSADRARLHLSGFDLLIDGSDNFDTRYMAADAAEDARIPLVTGAVGRFDGSLTVLKPYEAAEDGTQNPGYRDLFPEAPPAGLIPACAEAGIIGALTGVIGTLMAMEAIKLITGAGEPLVGRLLLYDALSARFDTIRYKRRGAKQSRTA</sequence>
<dbReference type="CDD" id="cd00757">
    <property type="entry name" value="ThiF_MoeB_HesA_family"/>
    <property type="match status" value="1"/>
</dbReference>
<keyword evidence="2" id="KW-0548">Nucleotidyltransferase</keyword>
<organism evidence="2 3">
    <name type="scientific">Rhizobium mesosinicum</name>
    <dbReference type="NCBI Taxonomy" id="335017"/>
    <lineage>
        <taxon>Bacteria</taxon>
        <taxon>Pseudomonadati</taxon>
        <taxon>Pseudomonadota</taxon>
        <taxon>Alphaproteobacteria</taxon>
        <taxon>Hyphomicrobiales</taxon>
        <taxon>Rhizobiaceae</taxon>
        <taxon>Rhizobium/Agrobacterium group</taxon>
        <taxon>Rhizobium</taxon>
    </lineage>
</organism>
<dbReference type="GO" id="GO:0016779">
    <property type="term" value="F:nucleotidyltransferase activity"/>
    <property type="evidence" value="ECO:0007669"/>
    <property type="project" value="UniProtKB-KW"/>
</dbReference>
<gene>
    <name evidence="2" type="ORF">JNB85_07270</name>
</gene>
<dbReference type="Pfam" id="PF00899">
    <property type="entry name" value="ThiF"/>
    <property type="match status" value="1"/>
</dbReference>
<comment type="caution">
    <text evidence="2">The sequence shown here is derived from an EMBL/GenBank/DDBJ whole genome shotgun (WGS) entry which is preliminary data.</text>
</comment>
<feature type="domain" description="THIF-type NAD/FAD binding fold" evidence="1">
    <location>
        <begin position="29"/>
        <end position="266"/>
    </location>
</feature>
<evidence type="ECO:0000259" key="1">
    <source>
        <dbReference type="Pfam" id="PF00899"/>
    </source>
</evidence>
<dbReference type="SUPFAM" id="SSF69572">
    <property type="entry name" value="Activating enzymes of the ubiquitin-like proteins"/>
    <property type="match status" value="1"/>
</dbReference>
<evidence type="ECO:0000313" key="3">
    <source>
        <dbReference type="Proteomes" id="UP000717752"/>
    </source>
</evidence>
<dbReference type="PANTHER" id="PTHR10953:SF102">
    <property type="entry name" value="ADENYLYLTRANSFERASE AND SULFURTRANSFERASE MOCS3"/>
    <property type="match status" value="1"/>
</dbReference>
<dbReference type="PANTHER" id="PTHR10953">
    <property type="entry name" value="UBIQUITIN-ACTIVATING ENZYME E1"/>
    <property type="match status" value="1"/>
</dbReference>